<dbReference type="Proteomes" id="UP001628156">
    <property type="component" value="Unassembled WGS sequence"/>
</dbReference>
<feature type="region of interest" description="Disordered" evidence="1">
    <location>
        <begin position="53"/>
        <end position="76"/>
    </location>
</feature>
<comment type="caution">
    <text evidence="2">The sequence shown here is derived from an EMBL/GenBank/DDBJ whole genome shotgun (WGS) entry which is preliminary data.</text>
</comment>
<name>A0ABQ0DCG2_9EUKA</name>
<accession>A0ABQ0DCG2</accession>
<organism evidence="2 3">
    <name type="scientific">Entamoeba nuttalli</name>
    <dbReference type="NCBI Taxonomy" id="412467"/>
    <lineage>
        <taxon>Eukaryota</taxon>
        <taxon>Amoebozoa</taxon>
        <taxon>Evosea</taxon>
        <taxon>Archamoebae</taxon>
        <taxon>Mastigamoebida</taxon>
        <taxon>Entamoebidae</taxon>
        <taxon>Entamoeba</taxon>
    </lineage>
</organism>
<sequence>MQTHQFISVKVENVGYNHNIRVTRHYSSPESLLKEINQNFKFSLDNITEITPFKDIPNDSPNPQIDCLPSPTNPSL</sequence>
<dbReference type="EMBL" id="BAAFRS010000054">
    <property type="protein sequence ID" value="GAB1220541.1"/>
    <property type="molecule type" value="Genomic_DNA"/>
</dbReference>
<proteinExistence type="predicted"/>
<gene>
    <name evidence="2" type="ORF">ENUP19_0054G0117</name>
</gene>
<evidence type="ECO:0000256" key="1">
    <source>
        <dbReference type="SAM" id="MobiDB-lite"/>
    </source>
</evidence>
<evidence type="ECO:0000313" key="2">
    <source>
        <dbReference type="EMBL" id="GAB1220541.1"/>
    </source>
</evidence>
<protein>
    <submittedName>
        <fullName evidence="2">Uncharacterized protein</fullName>
    </submittedName>
</protein>
<evidence type="ECO:0000313" key="3">
    <source>
        <dbReference type="Proteomes" id="UP001628156"/>
    </source>
</evidence>
<reference evidence="2 3" key="1">
    <citation type="journal article" date="2019" name="PLoS Negl. Trop. Dis.">
        <title>Whole genome sequencing of Entamoeba nuttalli reveals mammalian host-related molecular signatures and a novel octapeptide-repeat surface protein.</title>
        <authorList>
            <person name="Tanaka M."/>
            <person name="Makiuchi T."/>
            <person name="Komiyama T."/>
            <person name="Shiina T."/>
            <person name="Osaki K."/>
            <person name="Tachibana H."/>
        </authorList>
    </citation>
    <scope>NUCLEOTIDE SEQUENCE [LARGE SCALE GENOMIC DNA]</scope>
    <source>
        <strain evidence="2 3">P19-061405</strain>
    </source>
</reference>
<keyword evidence="3" id="KW-1185">Reference proteome</keyword>